<sequence length="78" mass="8343">MKFHAALILTNMTDGFGQVKSLHRVPDLLSTGGRARSSILTKSKPEKLASKSTAQSVAACLSAKTGNPLKPQRQRHDG</sequence>
<evidence type="ECO:0000313" key="2">
    <source>
        <dbReference type="Proteomes" id="UP001457282"/>
    </source>
</evidence>
<organism evidence="1 2">
    <name type="scientific">Rubus argutus</name>
    <name type="common">Southern blackberry</name>
    <dbReference type="NCBI Taxonomy" id="59490"/>
    <lineage>
        <taxon>Eukaryota</taxon>
        <taxon>Viridiplantae</taxon>
        <taxon>Streptophyta</taxon>
        <taxon>Embryophyta</taxon>
        <taxon>Tracheophyta</taxon>
        <taxon>Spermatophyta</taxon>
        <taxon>Magnoliopsida</taxon>
        <taxon>eudicotyledons</taxon>
        <taxon>Gunneridae</taxon>
        <taxon>Pentapetalae</taxon>
        <taxon>rosids</taxon>
        <taxon>fabids</taxon>
        <taxon>Rosales</taxon>
        <taxon>Rosaceae</taxon>
        <taxon>Rosoideae</taxon>
        <taxon>Rosoideae incertae sedis</taxon>
        <taxon>Rubus</taxon>
    </lineage>
</organism>
<reference evidence="1 2" key="1">
    <citation type="journal article" date="2023" name="G3 (Bethesda)">
        <title>A chromosome-length genome assembly and annotation of blackberry (Rubus argutus, cv. 'Hillquist').</title>
        <authorList>
            <person name="Bruna T."/>
            <person name="Aryal R."/>
            <person name="Dudchenko O."/>
            <person name="Sargent D.J."/>
            <person name="Mead D."/>
            <person name="Buti M."/>
            <person name="Cavallini A."/>
            <person name="Hytonen T."/>
            <person name="Andres J."/>
            <person name="Pham M."/>
            <person name="Weisz D."/>
            <person name="Mascagni F."/>
            <person name="Usai G."/>
            <person name="Natali L."/>
            <person name="Bassil N."/>
            <person name="Fernandez G.E."/>
            <person name="Lomsadze A."/>
            <person name="Armour M."/>
            <person name="Olukolu B."/>
            <person name="Poorten T."/>
            <person name="Britton C."/>
            <person name="Davik J."/>
            <person name="Ashrafi H."/>
            <person name="Aiden E.L."/>
            <person name="Borodovsky M."/>
            <person name="Worthington M."/>
        </authorList>
    </citation>
    <scope>NUCLEOTIDE SEQUENCE [LARGE SCALE GENOMIC DNA]</scope>
    <source>
        <strain evidence="1">PI 553951</strain>
    </source>
</reference>
<proteinExistence type="predicted"/>
<evidence type="ECO:0000313" key="1">
    <source>
        <dbReference type="EMBL" id="KAK9932000.1"/>
    </source>
</evidence>
<accession>A0AAW1X5C1</accession>
<dbReference type="Proteomes" id="UP001457282">
    <property type="component" value="Unassembled WGS sequence"/>
</dbReference>
<keyword evidence="2" id="KW-1185">Reference proteome</keyword>
<name>A0AAW1X5C1_RUBAR</name>
<gene>
    <name evidence="1" type="ORF">M0R45_019251</name>
</gene>
<protein>
    <submittedName>
        <fullName evidence="1">Uncharacterized protein</fullName>
    </submittedName>
</protein>
<dbReference type="EMBL" id="JBEDUW010000004">
    <property type="protein sequence ID" value="KAK9932000.1"/>
    <property type="molecule type" value="Genomic_DNA"/>
</dbReference>
<dbReference type="AlphaFoldDB" id="A0AAW1X5C1"/>
<comment type="caution">
    <text evidence="1">The sequence shown here is derived from an EMBL/GenBank/DDBJ whole genome shotgun (WGS) entry which is preliminary data.</text>
</comment>